<dbReference type="FunFam" id="3.40.50.720:FF:000402">
    <property type="entry name" value="NAD-dependent dihydrogenase, Gfo/Idh/MocA family"/>
    <property type="match status" value="1"/>
</dbReference>
<dbReference type="SUPFAM" id="SSF55347">
    <property type="entry name" value="Glyceraldehyde-3-phosphate dehydrogenase-like, C-terminal domain"/>
    <property type="match status" value="1"/>
</dbReference>
<proteinExistence type="inferred from homology"/>
<feature type="domain" description="Gfo/Idh/MocA-like oxidoreductase N-terminal" evidence="2">
    <location>
        <begin position="8"/>
        <end position="119"/>
    </location>
</feature>
<evidence type="ECO:0000259" key="2">
    <source>
        <dbReference type="Pfam" id="PF01408"/>
    </source>
</evidence>
<accession>A0AAQ3N2G3</accession>
<evidence type="ECO:0000256" key="1">
    <source>
        <dbReference type="ARBA" id="ARBA00010928"/>
    </source>
</evidence>
<feature type="domain" description="GFO/IDH/MocA-like oxidoreductase" evidence="3">
    <location>
        <begin position="157"/>
        <end position="259"/>
    </location>
</feature>
<dbReference type="Gene3D" id="3.40.50.720">
    <property type="entry name" value="NAD(P)-binding Rossmann-like Domain"/>
    <property type="match status" value="1"/>
</dbReference>
<dbReference type="PANTHER" id="PTHR42840:SF5">
    <property type="entry name" value="NAD(P)-BINDING ROSSMANN-FOLD SUPERFAMILY PROTEIN"/>
    <property type="match status" value="1"/>
</dbReference>
<dbReference type="Proteomes" id="UP001374535">
    <property type="component" value="Chromosome 8"/>
</dbReference>
<protein>
    <recommendedName>
        <fullName evidence="6">Oxidoreductase</fullName>
    </recommendedName>
</protein>
<reference evidence="4 5" key="1">
    <citation type="journal article" date="2023" name="Life. Sci Alliance">
        <title>Evolutionary insights into 3D genome organization and epigenetic landscape of Vigna mungo.</title>
        <authorList>
            <person name="Junaid A."/>
            <person name="Singh B."/>
            <person name="Bhatia S."/>
        </authorList>
    </citation>
    <scope>NUCLEOTIDE SEQUENCE [LARGE SCALE GENOMIC DNA]</scope>
    <source>
        <strain evidence="4">Urdbean</strain>
    </source>
</reference>
<dbReference type="SUPFAM" id="SSF51735">
    <property type="entry name" value="NAD(P)-binding Rossmann-fold domains"/>
    <property type="match status" value="1"/>
</dbReference>
<dbReference type="GO" id="GO:0006740">
    <property type="term" value="P:NADPH regeneration"/>
    <property type="evidence" value="ECO:0007669"/>
    <property type="project" value="TreeGrafter"/>
</dbReference>
<dbReference type="GO" id="GO:0016491">
    <property type="term" value="F:oxidoreductase activity"/>
    <property type="evidence" value="ECO:0007669"/>
    <property type="project" value="TreeGrafter"/>
</dbReference>
<dbReference type="Pfam" id="PF01408">
    <property type="entry name" value="GFO_IDH_MocA"/>
    <property type="match status" value="1"/>
</dbReference>
<dbReference type="GO" id="GO:0000166">
    <property type="term" value="F:nucleotide binding"/>
    <property type="evidence" value="ECO:0007669"/>
    <property type="project" value="InterPro"/>
</dbReference>
<dbReference type="AlphaFoldDB" id="A0AAQ3N2G3"/>
<dbReference type="GO" id="GO:0005737">
    <property type="term" value="C:cytoplasm"/>
    <property type="evidence" value="ECO:0007669"/>
    <property type="project" value="TreeGrafter"/>
</dbReference>
<dbReference type="InterPro" id="IPR000683">
    <property type="entry name" value="Gfo/Idh/MocA-like_OxRdtase_N"/>
</dbReference>
<organism evidence="4 5">
    <name type="scientific">Vigna mungo</name>
    <name type="common">Black gram</name>
    <name type="synonym">Phaseolus mungo</name>
    <dbReference type="NCBI Taxonomy" id="3915"/>
    <lineage>
        <taxon>Eukaryota</taxon>
        <taxon>Viridiplantae</taxon>
        <taxon>Streptophyta</taxon>
        <taxon>Embryophyta</taxon>
        <taxon>Tracheophyta</taxon>
        <taxon>Spermatophyta</taxon>
        <taxon>Magnoliopsida</taxon>
        <taxon>eudicotyledons</taxon>
        <taxon>Gunneridae</taxon>
        <taxon>Pentapetalae</taxon>
        <taxon>rosids</taxon>
        <taxon>fabids</taxon>
        <taxon>Fabales</taxon>
        <taxon>Fabaceae</taxon>
        <taxon>Papilionoideae</taxon>
        <taxon>50 kb inversion clade</taxon>
        <taxon>NPAAA clade</taxon>
        <taxon>indigoferoid/millettioid clade</taxon>
        <taxon>Phaseoleae</taxon>
        <taxon>Vigna</taxon>
    </lineage>
</organism>
<comment type="similarity">
    <text evidence="1">Belongs to the Gfo/Idh/MocA family.</text>
</comment>
<dbReference type="InterPro" id="IPR055170">
    <property type="entry name" value="GFO_IDH_MocA-like_dom"/>
</dbReference>
<evidence type="ECO:0000313" key="4">
    <source>
        <dbReference type="EMBL" id="WVZ01497.1"/>
    </source>
</evidence>
<dbReference type="Gene3D" id="3.30.360.10">
    <property type="entry name" value="Dihydrodipicolinate Reductase, domain 2"/>
    <property type="match status" value="1"/>
</dbReference>
<sequence length="373" mass="40553">MATKVPQIAILGAGIFVKAQYLPRLFEIAHLFQLKAIWSRTQESATVAVGLARKRFPGVECKWGDSGLEEIIQDGSIEAVAVVLAGQNQVDISLKLLKAGKHVLQEKPAASGTSELETALSSYKSISADVPGQLIWSVAENYRFESGLKECKKLIAGIGKMMSVQVIIEGSMNSSNPYFSSNWRRNLTGGFIIDMGVHYIAGLRMLVGCEVVSVSAMTSHVDMTLPSPDNVSAVFHLENGCSGVFVMVVSSRSPKACGQRSFFLQKHTCTLWRVVGLNGTLQVERGFQGEHGYLVSFYGADGPKESTFFPFNGVTEELKAFINDVSENTLKKGSQFVAEPRLSFVEGARDVAVLEAMLESGARQGELVQVKKF</sequence>
<evidence type="ECO:0008006" key="6">
    <source>
        <dbReference type="Google" id="ProtNLM"/>
    </source>
</evidence>
<evidence type="ECO:0000313" key="5">
    <source>
        <dbReference type="Proteomes" id="UP001374535"/>
    </source>
</evidence>
<dbReference type="InterPro" id="IPR036291">
    <property type="entry name" value="NAD(P)-bd_dom_sf"/>
</dbReference>
<evidence type="ECO:0000259" key="3">
    <source>
        <dbReference type="Pfam" id="PF22725"/>
    </source>
</evidence>
<dbReference type="EMBL" id="CP144693">
    <property type="protein sequence ID" value="WVZ01497.1"/>
    <property type="molecule type" value="Genomic_DNA"/>
</dbReference>
<dbReference type="Pfam" id="PF22725">
    <property type="entry name" value="GFO_IDH_MocA_C3"/>
    <property type="match status" value="1"/>
</dbReference>
<name>A0AAQ3N2G3_VIGMU</name>
<gene>
    <name evidence="4" type="ORF">V8G54_027566</name>
</gene>
<dbReference type="PANTHER" id="PTHR42840">
    <property type="entry name" value="NAD(P)-BINDING ROSSMANN-FOLD SUPERFAMILY PROTEIN-RELATED"/>
    <property type="match status" value="1"/>
</dbReference>
<keyword evidence="5" id="KW-1185">Reference proteome</keyword>